<organism evidence="1 2">
    <name type="scientific">Panagrolaimus sp. PS1159</name>
    <dbReference type="NCBI Taxonomy" id="55785"/>
    <lineage>
        <taxon>Eukaryota</taxon>
        <taxon>Metazoa</taxon>
        <taxon>Ecdysozoa</taxon>
        <taxon>Nematoda</taxon>
        <taxon>Chromadorea</taxon>
        <taxon>Rhabditida</taxon>
        <taxon>Tylenchina</taxon>
        <taxon>Panagrolaimomorpha</taxon>
        <taxon>Panagrolaimoidea</taxon>
        <taxon>Panagrolaimidae</taxon>
        <taxon>Panagrolaimus</taxon>
    </lineage>
</organism>
<proteinExistence type="predicted"/>
<name>A0AC35GSD3_9BILA</name>
<accession>A0AC35GSD3</accession>
<evidence type="ECO:0000313" key="2">
    <source>
        <dbReference type="WBParaSite" id="PS1159_v2.g8229.t1"/>
    </source>
</evidence>
<dbReference type="WBParaSite" id="PS1159_v2.g8229.t1">
    <property type="protein sequence ID" value="PS1159_v2.g8229.t1"/>
    <property type="gene ID" value="PS1159_v2.g8229"/>
</dbReference>
<reference evidence="2" key="1">
    <citation type="submission" date="2022-11" db="UniProtKB">
        <authorList>
            <consortium name="WormBaseParasite"/>
        </authorList>
    </citation>
    <scope>IDENTIFICATION</scope>
</reference>
<evidence type="ECO:0000313" key="1">
    <source>
        <dbReference type="Proteomes" id="UP000887580"/>
    </source>
</evidence>
<dbReference type="Proteomes" id="UP000887580">
    <property type="component" value="Unplaced"/>
</dbReference>
<protein>
    <submittedName>
        <fullName evidence="2">DUF38 domain-containing protein</fullName>
    </submittedName>
</protein>
<sequence>MKFFKRIFKRSSTSKSQLLQSNNCHSIVNLSTPIKENIEHVENVELGFPEPILYYLKKNANPKLLLKLMKSSKRHFSFKEFPFFEVHFLKIDKTTWKYYDRKSDEIKDLDLNSLSKPLLWISNGIECCTEQRNPFIGKLLSKTFICDIRYFRVVGRNITLSQLKFINSKNNIENFTLYNSHVHCYFGTIVSIDRVLKFLPNVKTFLWFFTREMIPTINSKTTKKLIEALNPTKLQSFSLMNIPETFDFKLFKKFMK</sequence>